<dbReference type="CDD" id="cd00118">
    <property type="entry name" value="LysM"/>
    <property type="match status" value="1"/>
</dbReference>
<evidence type="ECO:0000313" key="3">
    <source>
        <dbReference type="EMBL" id="KAJ4333893.1"/>
    </source>
</evidence>
<proteinExistence type="predicted"/>
<feature type="compositionally biased region" description="Low complexity" evidence="1">
    <location>
        <begin position="261"/>
        <end position="290"/>
    </location>
</feature>
<dbReference type="Gene3D" id="3.10.350.10">
    <property type="entry name" value="LysM domain"/>
    <property type="match status" value="1"/>
</dbReference>
<dbReference type="InterPro" id="IPR018392">
    <property type="entry name" value="LysM"/>
</dbReference>
<evidence type="ECO:0000313" key="4">
    <source>
        <dbReference type="Proteomes" id="UP001140562"/>
    </source>
</evidence>
<keyword evidence="4" id="KW-1185">Reference proteome</keyword>
<feature type="region of interest" description="Disordered" evidence="1">
    <location>
        <begin position="248"/>
        <end position="293"/>
    </location>
</feature>
<gene>
    <name evidence="3" type="ORF">N0V87_007263</name>
</gene>
<protein>
    <recommendedName>
        <fullName evidence="5">LysM domain-containing protein</fullName>
    </recommendedName>
</protein>
<keyword evidence="2" id="KW-0732">Signal</keyword>
<evidence type="ECO:0000256" key="1">
    <source>
        <dbReference type="SAM" id="MobiDB-lite"/>
    </source>
</evidence>
<feature type="signal peptide" evidence="2">
    <location>
        <begin position="1"/>
        <end position="19"/>
    </location>
</feature>
<comment type="caution">
    <text evidence="3">The sequence shown here is derived from an EMBL/GenBank/DDBJ whole genome shotgun (WGS) entry which is preliminary data.</text>
</comment>
<dbReference type="EMBL" id="JAPEUV010000086">
    <property type="protein sequence ID" value="KAJ4333893.1"/>
    <property type="molecule type" value="Genomic_DNA"/>
</dbReference>
<sequence length="369" mass="38278">MVAITSFAAACSIFALSFAAPVHNAAARAIVARDTYIMFGGDGSTSVGWPSRSQWLSWDKAWKANLDTIQNSCQVEGWGDNNSDAETQAIKDSIIGESESSGIPKEFILAIMMQESKGCVRAPTTVWSHANPGLMQSAQGTGSCNPDGKPVSPCSSSEIRQMIHDGTNGDGLETTLTQCVADAGTTDDSKWYKAARLYNAGRITDNNLGIGPTPCYASDIANRLTSPFNWSPCDSNVIGSLSSAQGTVASANTNDTPDEPVPTTTTTTTADSAPTTTAAAENPTSITATPTPIPTPTPGAFAETPATSAAKPDLIIDGAATGCTGYYTPESGDTCASAPVDLATLRSLNNQLNADCTNLWAGYGYCIAT</sequence>
<reference evidence="3" key="1">
    <citation type="submission" date="2022-10" db="EMBL/GenBank/DDBJ databases">
        <title>Tapping the CABI collections for fungal endophytes: first genome assemblies for Collariella, Neodidymelliopsis, Ascochyta clinopodiicola, Didymella pomorum, Didymosphaeria variabile, Neocosmospora piperis and Neocucurbitaria cava.</title>
        <authorList>
            <person name="Hill R."/>
        </authorList>
    </citation>
    <scope>NUCLEOTIDE SEQUENCE</scope>
    <source>
        <strain evidence="3">IMI 360193</strain>
    </source>
</reference>
<dbReference type="InterPro" id="IPR023346">
    <property type="entry name" value="Lysozyme-like_dom_sf"/>
</dbReference>
<dbReference type="InterPro" id="IPR036779">
    <property type="entry name" value="LysM_dom_sf"/>
</dbReference>
<dbReference type="OrthoDB" id="1193027at2759"/>
<organism evidence="3 4">
    <name type="scientific">Didymella glomerata</name>
    <dbReference type="NCBI Taxonomy" id="749621"/>
    <lineage>
        <taxon>Eukaryota</taxon>
        <taxon>Fungi</taxon>
        <taxon>Dikarya</taxon>
        <taxon>Ascomycota</taxon>
        <taxon>Pezizomycotina</taxon>
        <taxon>Dothideomycetes</taxon>
        <taxon>Pleosporomycetidae</taxon>
        <taxon>Pleosporales</taxon>
        <taxon>Pleosporineae</taxon>
        <taxon>Didymellaceae</taxon>
        <taxon>Didymella</taxon>
    </lineage>
</organism>
<name>A0A9W8WVC6_9PLEO</name>
<evidence type="ECO:0008006" key="5">
    <source>
        <dbReference type="Google" id="ProtNLM"/>
    </source>
</evidence>
<dbReference type="SUPFAM" id="SSF53955">
    <property type="entry name" value="Lysozyme-like"/>
    <property type="match status" value="1"/>
</dbReference>
<dbReference type="Proteomes" id="UP001140562">
    <property type="component" value="Unassembled WGS sequence"/>
</dbReference>
<evidence type="ECO:0000256" key="2">
    <source>
        <dbReference type="SAM" id="SignalP"/>
    </source>
</evidence>
<dbReference type="Gene3D" id="1.10.530.10">
    <property type="match status" value="1"/>
</dbReference>
<dbReference type="AlphaFoldDB" id="A0A9W8WVC6"/>
<feature type="chain" id="PRO_5040939074" description="LysM domain-containing protein" evidence="2">
    <location>
        <begin position="20"/>
        <end position="369"/>
    </location>
</feature>
<accession>A0A9W8WVC6</accession>